<sequence length="109" mass="12874">MCLEVYMLKLDDFYSRLSTFNNWKGKKSEIELAACGFYFLHVDDLVKCFKCGVEIYKWEINDNVIEDHNKYSPDCAFVQRVYPIFLRINNNNKKESVSEKNKYACSCEA</sequence>
<reference evidence="1" key="1">
    <citation type="submission" date="2022-01" db="EMBL/GenBank/DDBJ databases">
        <authorList>
            <person name="King R."/>
        </authorList>
    </citation>
    <scope>NUCLEOTIDE SEQUENCE</scope>
</reference>
<dbReference type="GO" id="GO:0005634">
    <property type="term" value="C:nucleus"/>
    <property type="evidence" value="ECO:0007669"/>
    <property type="project" value="TreeGrafter"/>
</dbReference>
<dbReference type="GO" id="GO:0061630">
    <property type="term" value="F:ubiquitin protein ligase activity"/>
    <property type="evidence" value="ECO:0007669"/>
    <property type="project" value="TreeGrafter"/>
</dbReference>
<organism evidence="1 2">
    <name type="scientific">Diabrotica balteata</name>
    <name type="common">Banded cucumber beetle</name>
    <dbReference type="NCBI Taxonomy" id="107213"/>
    <lineage>
        <taxon>Eukaryota</taxon>
        <taxon>Metazoa</taxon>
        <taxon>Ecdysozoa</taxon>
        <taxon>Arthropoda</taxon>
        <taxon>Hexapoda</taxon>
        <taxon>Insecta</taxon>
        <taxon>Pterygota</taxon>
        <taxon>Neoptera</taxon>
        <taxon>Endopterygota</taxon>
        <taxon>Coleoptera</taxon>
        <taxon>Polyphaga</taxon>
        <taxon>Cucujiformia</taxon>
        <taxon>Chrysomeloidea</taxon>
        <taxon>Chrysomelidae</taxon>
        <taxon>Galerucinae</taxon>
        <taxon>Diabroticina</taxon>
        <taxon>Diabroticites</taxon>
        <taxon>Diabrotica</taxon>
    </lineage>
</organism>
<dbReference type="OrthoDB" id="5855668at2759"/>
<accession>A0A9N9XKZ7</accession>
<dbReference type="PROSITE" id="PS50143">
    <property type="entry name" value="BIR_REPEAT_2"/>
    <property type="match status" value="1"/>
</dbReference>
<dbReference type="GO" id="GO:0043066">
    <property type="term" value="P:negative regulation of apoptotic process"/>
    <property type="evidence" value="ECO:0007669"/>
    <property type="project" value="TreeGrafter"/>
</dbReference>
<gene>
    <name evidence="1" type="ORF">DIABBA_LOCUS13395</name>
</gene>
<dbReference type="Pfam" id="PF00653">
    <property type="entry name" value="BIR"/>
    <property type="match status" value="1"/>
</dbReference>
<evidence type="ECO:0000313" key="1">
    <source>
        <dbReference type="EMBL" id="CAG9840771.1"/>
    </source>
</evidence>
<keyword evidence="2" id="KW-1185">Reference proteome</keyword>
<dbReference type="GO" id="GO:0031398">
    <property type="term" value="P:positive regulation of protein ubiquitination"/>
    <property type="evidence" value="ECO:0007669"/>
    <property type="project" value="TreeGrafter"/>
</dbReference>
<proteinExistence type="predicted"/>
<dbReference type="EMBL" id="OU898284">
    <property type="protein sequence ID" value="CAG9840771.1"/>
    <property type="molecule type" value="Genomic_DNA"/>
</dbReference>
<dbReference type="SMART" id="SM00238">
    <property type="entry name" value="BIR"/>
    <property type="match status" value="1"/>
</dbReference>
<protein>
    <submittedName>
        <fullName evidence="1">Uncharacterized protein</fullName>
    </submittedName>
</protein>
<dbReference type="CDD" id="cd00022">
    <property type="entry name" value="BIR"/>
    <property type="match status" value="1"/>
</dbReference>
<evidence type="ECO:0000313" key="2">
    <source>
        <dbReference type="Proteomes" id="UP001153709"/>
    </source>
</evidence>
<dbReference type="Proteomes" id="UP001153709">
    <property type="component" value="Chromosome 9"/>
</dbReference>
<dbReference type="GO" id="GO:0005737">
    <property type="term" value="C:cytoplasm"/>
    <property type="evidence" value="ECO:0007669"/>
    <property type="project" value="TreeGrafter"/>
</dbReference>
<dbReference type="AlphaFoldDB" id="A0A9N9XKZ7"/>
<dbReference type="InterPro" id="IPR050784">
    <property type="entry name" value="IAP"/>
</dbReference>
<dbReference type="GO" id="GO:0043027">
    <property type="term" value="F:cysteine-type endopeptidase inhibitor activity involved in apoptotic process"/>
    <property type="evidence" value="ECO:0007669"/>
    <property type="project" value="TreeGrafter"/>
</dbReference>
<dbReference type="GO" id="GO:0051726">
    <property type="term" value="P:regulation of cell cycle"/>
    <property type="evidence" value="ECO:0007669"/>
    <property type="project" value="TreeGrafter"/>
</dbReference>
<name>A0A9N9XKZ7_DIABA</name>
<dbReference type="SUPFAM" id="SSF57924">
    <property type="entry name" value="Inhibitor of apoptosis (IAP) repeat"/>
    <property type="match status" value="1"/>
</dbReference>
<dbReference type="Gene3D" id="1.10.1170.10">
    <property type="entry name" value="Inhibitor Of Apoptosis Protein (2mihbC-IAP-1), Chain A"/>
    <property type="match status" value="1"/>
</dbReference>
<dbReference type="PANTHER" id="PTHR10044:SF139">
    <property type="entry name" value="DEATH-ASSOCIATED INHIBITOR OF APOPTOSIS 2"/>
    <property type="match status" value="1"/>
</dbReference>
<dbReference type="PANTHER" id="PTHR10044">
    <property type="entry name" value="INHIBITOR OF APOPTOSIS"/>
    <property type="match status" value="1"/>
</dbReference>
<dbReference type="InterPro" id="IPR001370">
    <property type="entry name" value="BIR_rpt"/>
</dbReference>